<dbReference type="AlphaFoldDB" id="A0A7W7ZVX7"/>
<dbReference type="RefSeq" id="WP_184260689.1">
    <property type="nucleotide sequence ID" value="NZ_JACHIO010000033.1"/>
</dbReference>
<keyword evidence="2" id="KW-0732">Signal</keyword>
<dbReference type="SUPFAM" id="SSF49478">
    <property type="entry name" value="Cna protein B-type domain"/>
    <property type="match status" value="1"/>
</dbReference>
<protein>
    <recommendedName>
        <fullName evidence="5">Carboxypeptidase regulatory-like domain-containing protein</fullName>
    </recommendedName>
</protein>
<proteinExistence type="predicted"/>
<feature type="chain" id="PRO_5030987791" description="Carboxypeptidase regulatory-like domain-containing protein" evidence="2">
    <location>
        <begin position="25"/>
        <end position="463"/>
    </location>
</feature>
<accession>A0A7W7ZVX7</accession>
<feature type="compositionally biased region" description="Low complexity" evidence="1">
    <location>
        <begin position="297"/>
        <end position="311"/>
    </location>
</feature>
<feature type="signal peptide" evidence="2">
    <location>
        <begin position="1"/>
        <end position="24"/>
    </location>
</feature>
<evidence type="ECO:0008006" key="5">
    <source>
        <dbReference type="Google" id="ProtNLM"/>
    </source>
</evidence>
<evidence type="ECO:0000256" key="1">
    <source>
        <dbReference type="SAM" id="MobiDB-lite"/>
    </source>
</evidence>
<dbReference type="Proteomes" id="UP000584867">
    <property type="component" value="Unassembled WGS sequence"/>
</dbReference>
<name>A0A7W7ZVX7_9BACT</name>
<gene>
    <name evidence="3" type="ORF">HDF15_005073</name>
</gene>
<comment type="caution">
    <text evidence="3">The sequence shown here is derived from an EMBL/GenBank/DDBJ whole genome shotgun (WGS) entry which is preliminary data.</text>
</comment>
<feature type="region of interest" description="Disordered" evidence="1">
    <location>
        <begin position="267"/>
        <end position="332"/>
    </location>
</feature>
<reference evidence="3 4" key="1">
    <citation type="submission" date="2020-08" db="EMBL/GenBank/DDBJ databases">
        <title>Genomic Encyclopedia of Type Strains, Phase IV (KMG-V): Genome sequencing to study the core and pangenomes of soil and plant-associated prokaryotes.</title>
        <authorList>
            <person name="Whitman W."/>
        </authorList>
    </citation>
    <scope>NUCLEOTIDE SEQUENCE [LARGE SCALE GENOMIC DNA]</scope>
    <source>
        <strain evidence="3 4">X5P3</strain>
    </source>
</reference>
<evidence type="ECO:0000313" key="3">
    <source>
        <dbReference type="EMBL" id="MBB5066689.1"/>
    </source>
</evidence>
<evidence type="ECO:0000313" key="4">
    <source>
        <dbReference type="Proteomes" id="UP000584867"/>
    </source>
</evidence>
<dbReference type="EMBL" id="JACHIO010000033">
    <property type="protein sequence ID" value="MBB5066689.1"/>
    <property type="molecule type" value="Genomic_DNA"/>
</dbReference>
<sequence>MPAFRTLFRSLTVLALTLPVAAFAADSITGTVTNRTNNRPAAGDDVVLIRLQQGMQESTRTKTDAHGHFKLDVPDTGIHLVRVTHDKANYFRPAPPGTDSVDLDVYNAAPKVKGVSSEADVMRIQTDGSGNGLHVVENFFVKNESTPPMTQFSNEPFDFWLPEGAIVEGSAALAPGGMPVQAAPVPLAEKNHYTFLFPIRPGETRFQVTYRLPYSGKFNFAPHPSMTTDTIAIMLPKSMTFVQAPNTPYTSVSDEVNAQTFVARNVSPEQPMGFTLSGSGQLPRDTGAPDQGGGAQAQGQPQAQGADSGQPIPETENKMPGRGLQNPLDPEGTRDPWAKYKWWILGGLAVLLTAAAGLLLRKPSGAPSIGGAPQPQPFTRVLSENDMQTLLSPEPHTSSNNVLAWEKTVMTVLKEELFTLETEHLQNRISENEYQELKAALELILRRALKRAQATSAGTSVSL</sequence>
<organism evidence="3 4">
    <name type="scientific">Granulicella mallensis</name>
    <dbReference type="NCBI Taxonomy" id="940614"/>
    <lineage>
        <taxon>Bacteria</taxon>
        <taxon>Pseudomonadati</taxon>
        <taxon>Acidobacteriota</taxon>
        <taxon>Terriglobia</taxon>
        <taxon>Terriglobales</taxon>
        <taxon>Acidobacteriaceae</taxon>
        <taxon>Granulicella</taxon>
    </lineage>
</organism>
<evidence type="ECO:0000256" key="2">
    <source>
        <dbReference type="SAM" id="SignalP"/>
    </source>
</evidence>